<organism evidence="1 2">
    <name type="scientific">Rhypophila decipiens</name>
    <dbReference type="NCBI Taxonomy" id="261697"/>
    <lineage>
        <taxon>Eukaryota</taxon>
        <taxon>Fungi</taxon>
        <taxon>Dikarya</taxon>
        <taxon>Ascomycota</taxon>
        <taxon>Pezizomycotina</taxon>
        <taxon>Sordariomycetes</taxon>
        <taxon>Sordariomycetidae</taxon>
        <taxon>Sordariales</taxon>
        <taxon>Naviculisporaceae</taxon>
        <taxon>Rhypophila</taxon>
    </lineage>
</organism>
<reference evidence="1" key="2">
    <citation type="submission" date="2023-05" db="EMBL/GenBank/DDBJ databases">
        <authorList>
            <consortium name="Lawrence Berkeley National Laboratory"/>
            <person name="Steindorff A."/>
            <person name="Hensen N."/>
            <person name="Bonometti L."/>
            <person name="Westerberg I."/>
            <person name="Brannstrom I.O."/>
            <person name="Guillou S."/>
            <person name="Cros-Aarteil S."/>
            <person name="Calhoun S."/>
            <person name="Haridas S."/>
            <person name="Kuo A."/>
            <person name="Mondo S."/>
            <person name="Pangilinan J."/>
            <person name="Riley R."/>
            <person name="Labutti K."/>
            <person name="Andreopoulos B."/>
            <person name="Lipzen A."/>
            <person name="Chen C."/>
            <person name="Yanf M."/>
            <person name="Daum C."/>
            <person name="Ng V."/>
            <person name="Clum A."/>
            <person name="Ohm R."/>
            <person name="Martin F."/>
            <person name="Silar P."/>
            <person name="Natvig D."/>
            <person name="Lalanne C."/>
            <person name="Gautier V."/>
            <person name="Ament-Velasquez S.L."/>
            <person name="Kruys A."/>
            <person name="Hutchinson M.I."/>
            <person name="Powell A.J."/>
            <person name="Barry K."/>
            <person name="Miller A.N."/>
            <person name="Grigoriev I.V."/>
            <person name="Debuchy R."/>
            <person name="Gladieux P."/>
            <person name="Thoren M.H."/>
            <person name="Johannesson H."/>
        </authorList>
    </citation>
    <scope>NUCLEOTIDE SEQUENCE</scope>
    <source>
        <strain evidence="1">PSN293</strain>
    </source>
</reference>
<evidence type="ECO:0000313" key="2">
    <source>
        <dbReference type="Proteomes" id="UP001301769"/>
    </source>
</evidence>
<comment type="caution">
    <text evidence="1">The sequence shown here is derived from an EMBL/GenBank/DDBJ whole genome shotgun (WGS) entry which is preliminary data.</text>
</comment>
<protein>
    <submittedName>
        <fullName evidence="1">Uncharacterized protein</fullName>
    </submittedName>
</protein>
<proteinExistence type="predicted"/>
<dbReference type="AlphaFoldDB" id="A0AAN6Y2H8"/>
<evidence type="ECO:0000313" key="1">
    <source>
        <dbReference type="EMBL" id="KAK4211259.1"/>
    </source>
</evidence>
<name>A0AAN6Y2H8_9PEZI</name>
<dbReference type="PROSITE" id="PS51257">
    <property type="entry name" value="PROKAR_LIPOPROTEIN"/>
    <property type="match status" value="1"/>
</dbReference>
<accession>A0AAN6Y2H8</accession>
<keyword evidence="2" id="KW-1185">Reference proteome</keyword>
<reference evidence="1" key="1">
    <citation type="journal article" date="2023" name="Mol. Phylogenet. Evol.">
        <title>Genome-scale phylogeny and comparative genomics of the fungal order Sordariales.</title>
        <authorList>
            <person name="Hensen N."/>
            <person name="Bonometti L."/>
            <person name="Westerberg I."/>
            <person name="Brannstrom I.O."/>
            <person name="Guillou S."/>
            <person name="Cros-Aarteil S."/>
            <person name="Calhoun S."/>
            <person name="Haridas S."/>
            <person name="Kuo A."/>
            <person name="Mondo S."/>
            <person name="Pangilinan J."/>
            <person name="Riley R."/>
            <person name="LaButti K."/>
            <person name="Andreopoulos B."/>
            <person name="Lipzen A."/>
            <person name="Chen C."/>
            <person name="Yan M."/>
            <person name="Daum C."/>
            <person name="Ng V."/>
            <person name="Clum A."/>
            <person name="Steindorff A."/>
            <person name="Ohm R.A."/>
            <person name="Martin F."/>
            <person name="Silar P."/>
            <person name="Natvig D.O."/>
            <person name="Lalanne C."/>
            <person name="Gautier V."/>
            <person name="Ament-Velasquez S.L."/>
            <person name="Kruys A."/>
            <person name="Hutchinson M.I."/>
            <person name="Powell A.J."/>
            <person name="Barry K."/>
            <person name="Miller A.N."/>
            <person name="Grigoriev I.V."/>
            <person name="Debuchy R."/>
            <person name="Gladieux P."/>
            <person name="Hiltunen Thoren M."/>
            <person name="Johannesson H."/>
        </authorList>
    </citation>
    <scope>NUCLEOTIDE SEQUENCE</scope>
    <source>
        <strain evidence="1">PSN293</strain>
    </source>
</reference>
<gene>
    <name evidence="1" type="ORF">QBC37DRAFT_376219</name>
</gene>
<dbReference type="Proteomes" id="UP001301769">
    <property type="component" value="Unassembled WGS sequence"/>
</dbReference>
<dbReference type="EMBL" id="MU858153">
    <property type="protein sequence ID" value="KAK4211259.1"/>
    <property type="molecule type" value="Genomic_DNA"/>
</dbReference>
<sequence>MKLLGGAQQQQQQQQHHILINSSSSFLPLGAACRLLAAHGIILLKFLYIDL</sequence>